<evidence type="ECO:0000313" key="5">
    <source>
        <dbReference type="EMBL" id="ABM04920.1"/>
    </source>
</evidence>
<evidence type="ECO:0000256" key="2">
    <source>
        <dbReference type="ARBA" id="ARBA00023125"/>
    </source>
</evidence>
<dbReference type="SUPFAM" id="SSF47413">
    <property type="entry name" value="lambda repressor-like DNA-binding domains"/>
    <property type="match status" value="1"/>
</dbReference>
<protein>
    <submittedName>
        <fullName evidence="5">Transcriptional regulator, LacI family</fullName>
    </submittedName>
</protein>
<dbReference type="GO" id="GO:0045892">
    <property type="term" value="P:negative regulation of DNA-templated transcription"/>
    <property type="evidence" value="ECO:0007669"/>
    <property type="project" value="InterPro"/>
</dbReference>
<dbReference type="GO" id="GO:0005991">
    <property type="term" value="P:trehalose metabolic process"/>
    <property type="evidence" value="ECO:0007669"/>
    <property type="project" value="InterPro"/>
</dbReference>
<gene>
    <name evidence="5" type="ordered locus">Ping_3233</name>
</gene>
<organism evidence="5 6">
    <name type="scientific">Psychromonas ingrahamii (strain DSM 17664 / CCUG 51855 / 37)</name>
    <dbReference type="NCBI Taxonomy" id="357804"/>
    <lineage>
        <taxon>Bacteria</taxon>
        <taxon>Pseudomonadati</taxon>
        <taxon>Pseudomonadota</taxon>
        <taxon>Gammaproteobacteria</taxon>
        <taxon>Alteromonadales</taxon>
        <taxon>Psychromonadaceae</taxon>
        <taxon>Psychromonas</taxon>
    </lineage>
</organism>
<dbReference type="Gene3D" id="3.40.50.2300">
    <property type="match status" value="2"/>
</dbReference>
<evidence type="ECO:0000256" key="3">
    <source>
        <dbReference type="ARBA" id="ARBA00023163"/>
    </source>
</evidence>
<evidence type="ECO:0000259" key="4">
    <source>
        <dbReference type="PROSITE" id="PS50932"/>
    </source>
</evidence>
<keyword evidence="2" id="KW-0238">DNA-binding</keyword>
<dbReference type="PANTHER" id="PTHR30146:SF146">
    <property type="entry name" value="HTH-TYPE TRANSCRIPTIONAL REGULATOR TRER"/>
    <property type="match status" value="1"/>
</dbReference>
<dbReference type="PANTHER" id="PTHR30146">
    <property type="entry name" value="LACI-RELATED TRANSCRIPTIONAL REPRESSOR"/>
    <property type="match status" value="1"/>
</dbReference>
<dbReference type="CDD" id="cd01392">
    <property type="entry name" value="HTH_LacI"/>
    <property type="match status" value="1"/>
</dbReference>
<dbReference type="eggNOG" id="COG1609">
    <property type="taxonomic scope" value="Bacteria"/>
</dbReference>
<dbReference type="InterPro" id="IPR010982">
    <property type="entry name" value="Lambda_DNA-bd_dom_sf"/>
</dbReference>
<dbReference type="NCBIfam" id="TIGR02405">
    <property type="entry name" value="trehalos_R_Ecol"/>
    <property type="match status" value="1"/>
</dbReference>
<dbReference type="STRING" id="357804.Ping_3233"/>
<accession>A1SZK5</accession>
<dbReference type="PROSITE" id="PS50932">
    <property type="entry name" value="HTH_LACI_2"/>
    <property type="match status" value="1"/>
</dbReference>
<evidence type="ECO:0000313" key="6">
    <source>
        <dbReference type="Proteomes" id="UP000000639"/>
    </source>
</evidence>
<keyword evidence="6" id="KW-1185">Reference proteome</keyword>
<dbReference type="InterPro" id="IPR028082">
    <property type="entry name" value="Peripla_BP_I"/>
</dbReference>
<feature type="domain" description="HTH lacI-type" evidence="4">
    <location>
        <begin position="5"/>
        <end position="59"/>
    </location>
</feature>
<keyword evidence="1" id="KW-0805">Transcription regulation</keyword>
<dbReference type="OrthoDB" id="9798934at2"/>
<dbReference type="HOGENOM" id="CLU_037628_9_0_6"/>
<dbReference type="AlphaFoldDB" id="A1SZK5"/>
<dbReference type="Pfam" id="PF00356">
    <property type="entry name" value="LacI"/>
    <property type="match status" value="1"/>
</dbReference>
<dbReference type="RefSeq" id="WP_011771472.1">
    <property type="nucleotide sequence ID" value="NC_008709.1"/>
</dbReference>
<evidence type="ECO:0000256" key="1">
    <source>
        <dbReference type="ARBA" id="ARBA00023015"/>
    </source>
</evidence>
<dbReference type="Pfam" id="PF13377">
    <property type="entry name" value="Peripla_BP_3"/>
    <property type="match status" value="1"/>
</dbReference>
<reference evidence="5 6" key="1">
    <citation type="submission" date="2007-01" db="EMBL/GenBank/DDBJ databases">
        <title>Complete sequence of Psychromonas ingrahamii 37.</title>
        <authorList>
            <consortium name="US DOE Joint Genome Institute"/>
            <person name="Copeland A."/>
            <person name="Lucas S."/>
            <person name="Lapidus A."/>
            <person name="Barry K."/>
            <person name="Detter J.C."/>
            <person name="Glavina del Rio T."/>
            <person name="Hammon N."/>
            <person name="Israni S."/>
            <person name="Dalin E."/>
            <person name="Tice H."/>
            <person name="Pitluck S."/>
            <person name="Thompson L.S."/>
            <person name="Brettin T."/>
            <person name="Bruce D."/>
            <person name="Han C."/>
            <person name="Tapia R."/>
            <person name="Schmutz J."/>
            <person name="Larimer F."/>
            <person name="Land M."/>
            <person name="Hauser L."/>
            <person name="Kyrpides N."/>
            <person name="Ivanova N."/>
            <person name="Staley J."/>
            <person name="Richardson P."/>
        </authorList>
    </citation>
    <scope>NUCLEOTIDE SEQUENCE [LARGE SCALE GENOMIC DNA]</scope>
    <source>
        <strain evidence="5 6">37</strain>
    </source>
</reference>
<dbReference type="Gene3D" id="1.10.260.40">
    <property type="entry name" value="lambda repressor-like DNA-binding domains"/>
    <property type="match status" value="1"/>
</dbReference>
<keyword evidence="3" id="KW-0804">Transcription</keyword>
<dbReference type="PROSITE" id="PS00356">
    <property type="entry name" value="HTH_LACI_1"/>
    <property type="match status" value="1"/>
</dbReference>
<dbReference type="InterPro" id="IPR000843">
    <property type="entry name" value="HTH_LacI"/>
</dbReference>
<dbReference type="GO" id="GO:0000976">
    <property type="term" value="F:transcription cis-regulatory region binding"/>
    <property type="evidence" value="ECO:0007669"/>
    <property type="project" value="TreeGrafter"/>
</dbReference>
<dbReference type="InterPro" id="IPR046335">
    <property type="entry name" value="LacI/GalR-like_sensor"/>
</dbReference>
<dbReference type="GO" id="GO:0003700">
    <property type="term" value="F:DNA-binding transcription factor activity"/>
    <property type="evidence" value="ECO:0007669"/>
    <property type="project" value="TreeGrafter"/>
</dbReference>
<dbReference type="CDD" id="cd01542">
    <property type="entry name" value="PBP1_TreR-like"/>
    <property type="match status" value="1"/>
</dbReference>
<dbReference type="KEGG" id="pin:Ping_3233"/>
<dbReference type="SMART" id="SM00354">
    <property type="entry name" value="HTH_LACI"/>
    <property type="match status" value="1"/>
</dbReference>
<dbReference type="EMBL" id="CP000510">
    <property type="protein sequence ID" value="ABM04920.1"/>
    <property type="molecule type" value="Genomic_DNA"/>
</dbReference>
<dbReference type="SUPFAM" id="SSF53822">
    <property type="entry name" value="Periplasmic binding protein-like I"/>
    <property type="match status" value="1"/>
</dbReference>
<dbReference type="Proteomes" id="UP000000639">
    <property type="component" value="Chromosome"/>
</dbReference>
<dbReference type="InterPro" id="IPR012771">
    <property type="entry name" value="Trehalos_R_gpbac"/>
</dbReference>
<sequence>MTKKLTILDIAKLAGVGKSTVSRVLTNDPKVKASTREKVQRLIQESGFVPSKSAQIMGGGRTNVIGIILSRLDSASENKVVSAILEVIYAAGYDALIMEGQFSAAKTDEHLAVLQKKDVDGVILFGFTGCDLSSVEKLAHKAVVIAVDSKRVSSVGYDNDGIIKQAMNYMQAQGKQHISFIGVDIKDKTTGLMRLNAYLDYCQSANIKPHYQTGLLNYHSAYELTDLVLMPETEAIVCASDTLAMGVAKRLQELGRSEILVSGVGATDLLAFIFPNTFSIDPGYYAVGKTSADLLIKQLEGGREVMHITQQAFLANPS</sequence>
<proteinExistence type="predicted"/>
<name>A1SZK5_PSYIN</name>